<dbReference type="EMBL" id="JAFITR010000100">
    <property type="protein sequence ID" value="MBN4067281.1"/>
    <property type="molecule type" value="Genomic_DNA"/>
</dbReference>
<accession>A0ABS3ARB9</accession>
<dbReference type="Gene3D" id="2.60.40.3110">
    <property type="match status" value="1"/>
</dbReference>
<reference evidence="2 3" key="1">
    <citation type="submission" date="2021-02" db="EMBL/GenBank/DDBJ databases">
        <title>Activity-based single-cell genomes from oceanic crustal fluid captures similar information to metagenomic and metatranscriptomic surveys with orders of magnitude less sampling.</title>
        <authorList>
            <person name="D'Angelo T.S."/>
            <person name="Orcutt B.N."/>
        </authorList>
    </citation>
    <scope>NUCLEOTIDE SEQUENCE [LARGE SCALE GENOMIC DNA]</scope>
    <source>
        <strain evidence="2">AH-315-G07</strain>
    </source>
</reference>
<feature type="chain" id="PRO_5046777712" evidence="1">
    <location>
        <begin position="24"/>
        <end position="831"/>
    </location>
</feature>
<dbReference type="PANTHER" id="PTHR30451">
    <property type="entry name" value="OUTER MEMBRANE USHER PROTEIN"/>
    <property type="match status" value="1"/>
</dbReference>
<proteinExistence type="predicted"/>
<comment type="caution">
    <text evidence="2">The sequence shown here is derived from an EMBL/GenBank/DDBJ whole genome shotgun (WGS) entry which is preliminary data.</text>
</comment>
<feature type="signal peptide" evidence="1">
    <location>
        <begin position="1"/>
        <end position="23"/>
    </location>
</feature>
<dbReference type="PANTHER" id="PTHR30451:SF5">
    <property type="entry name" value="SLR0019 PROTEIN"/>
    <property type="match status" value="1"/>
</dbReference>
<dbReference type="Pfam" id="PF00577">
    <property type="entry name" value="Usher"/>
    <property type="match status" value="1"/>
</dbReference>
<evidence type="ECO:0000256" key="1">
    <source>
        <dbReference type="SAM" id="SignalP"/>
    </source>
</evidence>
<dbReference type="InterPro" id="IPR000015">
    <property type="entry name" value="Fimb_usher"/>
</dbReference>
<organism evidence="2 3">
    <name type="scientific">Simkania negevensis</name>
    <dbReference type="NCBI Taxonomy" id="83561"/>
    <lineage>
        <taxon>Bacteria</taxon>
        <taxon>Pseudomonadati</taxon>
        <taxon>Chlamydiota</taxon>
        <taxon>Chlamydiia</taxon>
        <taxon>Parachlamydiales</taxon>
        <taxon>Simkaniaceae</taxon>
        <taxon>Simkania</taxon>
    </lineage>
</organism>
<gene>
    <name evidence="2" type="ORF">JYU14_04280</name>
</gene>
<name>A0ABS3ARB9_9BACT</name>
<protein>
    <submittedName>
        <fullName evidence="2">Fimbrial biogenesis outer membrane usher protein</fullName>
    </submittedName>
</protein>
<evidence type="ECO:0000313" key="2">
    <source>
        <dbReference type="EMBL" id="MBN4067281.1"/>
    </source>
</evidence>
<keyword evidence="1" id="KW-0732">Signal</keyword>
<evidence type="ECO:0000313" key="3">
    <source>
        <dbReference type="Proteomes" id="UP000722121"/>
    </source>
</evidence>
<keyword evidence="3" id="KW-1185">Reference proteome</keyword>
<sequence>MLMWVFQLAVLLFLIVGSASSFAASSYDKEVLFNQIFGGKAALSAPQEITTPFSIDGRYRGNIVITKVESERGFCFQSAPFIAILRDVVKDDYIESLGVSEEDDEVCSADLKEHGVVCSFDKQKIVVTVETPVDKRRLQEHLLKSLYPPHKEIVFTLPAEVSSYLNIFGSGEYFHNSQQSIDTGFAPWRLSLLSTTRAKEFVFEAKASYSEERNPMWQVQGVRVMYDDIDKMTRYTVGDLFFPTVGFQGGRSIVGVGVAREFSLNPFFITEPVSQEEFLLKKPVDVEVWVNQNMVKSMKLPAGPHRFKDFPLQTGSNDVHLLFKDEFGREKSLDIPFIHDPNLLSPAVTQYSFVIGAPVDEDSEELLEYHWSNPMASGFYRTGITSRFSLAQYIQIDQQQLLSGTKGEYATPCGLINADVAVSAIYRDYAGWACQASFDNYIKPAIGEKRFAPWSWGASGSYTHRHFAQVGLLEPNNDNSYRLYAYAAKALPVRINLRFSASYDFARRGSLDRFNLSSSFGKRDKKGAGLNLNLTYRRNSDGQREGIATVILSWSPISSNYFITVNGKTRTSNGSFVWRYVSPNPQTKWSSSVEGNFATRQEFYRGNFSVENQYGKLSLSQLFGQNWTAEGERMSSTKFFVNTAIAYADGFFAISPTVRDSFAIIAPDKTTKGYQVSVNPVHGVATQKATANFPSTVNKLRPFFLNKVYVEIPDLPVGYNLEQTLFYLSPKNKSGFLIQPKKEVEVILTIVLVDAAGKPLPLQGGKITGQEQLEGVEYILFSNKDGRVIIRGLKPGKWHLRLFKDPALTADLTIPPGLFGIHDYGSIYVGE</sequence>
<dbReference type="Proteomes" id="UP000722121">
    <property type="component" value="Unassembled WGS sequence"/>
</dbReference>